<proteinExistence type="predicted"/>
<protein>
    <recommendedName>
        <fullName evidence="2">histidine kinase</fullName>
        <ecNumber evidence="2">2.7.13.3</ecNumber>
    </recommendedName>
</protein>
<evidence type="ECO:0000256" key="1">
    <source>
        <dbReference type="ARBA" id="ARBA00000085"/>
    </source>
</evidence>
<dbReference type="Gene3D" id="3.30.565.10">
    <property type="entry name" value="Histidine kinase-like ATPase, C-terminal domain"/>
    <property type="match status" value="1"/>
</dbReference>
<dbReference type="PANTHER" id="PTHR43547">
    <property type="entry name" value="TWO-COMPONENT HISTIDINE KINASE"/>
    <property type="match status" value="1"/>
</dbReference>
<dbReference type="InterPro" id="IPR003661">
    <property type="entry name" value="HisK_dim/P_dom"/>
</dbReference>
<dbReference type="CDD" id="cd00082">
    <property type="entry name" value="HisKA"/>
    <property type="match status" value="1"/>
</dbReference>
<organism evidence="7 8">
    <name type="scientific">Dehalococcoides mccartyi</name>
    <dbReference type="NCBI Taxonomy" id="61435"/>
    <lineage>
        <taxon>Bacteria</taxon>
        <taxon>Bacillati</taxon>
        <taxon>Chloroflexota</taxon>
        <taxon>Dehalococcoidia</taxon>
        <taxon>Dehalococcoidales</taxon>
        <taxon>Dehalococcoidaceae</taxon>
        <taxon>Dehalococcoides</taxon>
    </lineage>
</organism>
<dbReference type="SMART" id="SM00387">
    <property type="entry name" value="HATPase_c"/>
    <property type="match status" value="1"/>
</dbReference>
<dbReference type="GO" id="GO:0000155">
    <property type="term" value="F:phosphorelay sensor kinase activity"/>
    <property type="evidence" value="ECO:0007669"/>
    <property type="project" value="InterPro"/>
</dbReference>
<dbReference type="SMART" id="SM00388">
    <property type="entry name" value="HisKA"/>
    <property type="match status" value="1"/>
</dbReference>
<dbReference type="PRINTS" id="PR00344">
    <property type="entry name" value="BCTRLSENSOR"/>
</dbReference>
<sequence>MKTENNKVGVVTCVSMSNFVKNWALHRNLDARIYPITNSCFYSVKIEMLSYYIERAILENGYCILNYGMCNESITQLKNHYAGRLSVVELDNCYEAAIGTAIYHERIEQGHIFRNPTTMSCWHNMPTLEVMQPVEAGIYPAPITFILENGEEEKAASYVNNLKNTTILDYSVEILHPQPHFLEDKLDQAYAQIQLASDEEDETSHQLIFPFSFHNSDEYLYILDKHDNVIFSPYVAPATPNQICEKLLQLIISRQPDSSFQVKGLDSLLKQRGLYLDKCKRFANRSSLTTEYEIIQNGESTWIKEILWVSYDDNCSISNICGRMEDITKVKTSEKSIAESYTKECLLRQALQDETKKRQAHLKALVHEIRTPLTPLLAASDALVNVSEKGTELYNLASSIREGAETLNSRIHDLIELERGKIGMLKLKMAGYSIEDIMEELQLRYMPIFLKQHKSLVFCDETANSEIYCDKERLLQILTNLIDNALKYTKPEDSVSVATRLDNESLRFTVSDSGAGVPACLIPDLFTEYGKLSGGHNLSGLGLGLPIAKLYVEAHGGNIIYSPREPKGSEFSFTIPVKTVSRNERDNIRIANEYFNS</sequence>
<accession>A0A142V9J5</accession>
<reference evidence="7 8" key="1">
    <citation type="submission" date="2015-03" db="EMBL/GenBank/DDBJ databases">
        <title>Genomic characterization of Dehalococcoides mccartyi strain 11a5, an unusal plasmid-containing chloroethene dechlorinator.</title>
        <authorList>
            <person name="Zhao S."/>
            <person name="Ding C."/>
            <person name="He J."/>
        </authorList>
    </citation>
    <scope>NUCLEOTIDE SEQUENCE [LARGE SCALE GENOMIC DNA]</scope>
    <source>
        <strain evidence="7 8">11a5</strain>
    </source>
</reference>
<comment type="catalytic activity">
    <reaction evidence="1">
        <text>ATP + protein L-histidine = ADP + protein N-phospho-L-histidine.</text>
        <dbReference type="EC" id="2.7.13.3"/>
    </reaction>
</comment>
<evidence type="ECO:0000259" key="6">
    <source>
        <dbReference type="PROSITE" id="PS50109"/>
    </source>
</evidence>
<dbReference type="Proteomes" id="UP000076394">
    <property type="component" value="Chromosome"/>
</dbReference>
<dbReference type="InterPro" id="IPR003594">
    <property type="entry name" value="HATPase_dom"/>
</dbReference>
<feature type="domain" description="Histidine kinase" evidence="6">
    <location>
        <begin position="364"/>
        <end position="579"/>
    </location>
</feature>
<dbReference type="InterPro" id="IPR036097">
    <property type="entry name" value="HisK_dim/P_sf"/>
</dbReference>
<dbReference type="SUPFAM" id="SSF47384">
    <property type="entry name" value="Homodimeric domain of signal transducing histidine kinase"/>
    <property type="match status" value="1"/>
</dbReference>
<dbReference type="SUPFAM" id="SSF55874">
    <property type="entry name" value="ATPase domain of HSP90 chaperone/DNA topoisomerase II/histidine kinase"/>
    <property type="match status" value="1"/>
</dbReference>
<dbReference type="InterPro" id="IPR005467">
    <property type="entry name" value="His_kinase_dom"/>
</dbReference>
<evidence type="ECO:0000256" key="2">
    <source>
        <dbReference type="ARBA" id="ARBA00012438"/>
    </source>
</evidence>
<dbReference type="EMBL" id="CP011127">
    <property type="protein sequence ID" value="AMU86017.1"/>
    <property type="molecule type" value="Genomic_DNA"/>
</dbReference>
<dbReference type="RefSeq" id="WP_011308792.1">
    <property type="nucleotide sequence ID" value="NZ_CP011127.1"/>
</dbReference>
<evidence type="ECO:0000256" key="5">
    <source>
        <dbReference type="ARBA" id="ARBA00023012"/>
    </source>
</evidence>
<evidence type="ECO:0000256" key="4">
    <source>
        <dbReference type="ARBA" id="ARBA00022777"/>
    </source>
</evidence>
<dbReference type="Pfam" id="PF00512">
    <property type="entry name" value="HisKA"/>
    <property type="match status" value="1"/>
</dbReference>
<keyword evidence="4 7" id="KW-0808">Transferase</keyword>
<dbReference type="PROSITE" id="PS50109">
    <property type="entry name" value="HIS_KIN"/>
    <property type="match status" value="1"/>
</dbReference>
<evidence type="ECO:0000313" key="7">
    <source>
        <dbReference type="EMBL" id="AMU86017.1"/>
    </source>
</evidence>
<dbReference type="OrthoDB" id="9813151at2"/>
<dbReference type="Gene3D" id="1.10.287.130">
    <property type="match status" value="1"/>
</dbReference>
<gene>
    <name evidence="7" type="ORF">Dm11a5_0186</name>
</gene>
<dbReference type="CDD" id="cd00075">
    <property type="entry name" value="HATPase"/>
    <property type="match status" value="1"/>
</dbReference>
<dbReference type="AlphaFoldDB" id="A0A142V9J5"/>
<name>A0A142V9J5_9CHLR</name>
<dbReference type="InterPro" id="IPR004358">
    <property type="entry name" value="Sig_transdc_His_kin-like_C"/>
</dbReference>
<dbReference type="Pfam" id="PF02518">
    <property type="entry name" value="HATPase_c"/>
    <property type="match status" value="1"/>
</dbReference>
<keyword evidence="5" id="KW-0902">Two-component regulatory system</keyword>
<dbReference type="PATRIC" id="fig|61435.13.peg.159"/>
<evidence type="ECO:0000313" key="8">
    <source>
        <dbReference type="Proteomes" id="UP000076394"/>
    </source>
</evidence>
<dbReference type="PANTHER" id="PTHR43547:SF2">
    <property type="entry name" value="HYBRID SIGNAL TRANSDUCTION HISTIDINE KINASE C"/>
    <property type="match status" value="1"/>
</dbReference>
<dbReference type="InterPro" id="IPR036890">
    <property type="entry name" value="HATPase_C_sf"/>
</dbReference>
<keyword evidence="3" id="KW-0597">Phosphoprotein</keyword>
<dbReference type="EC" id="2.7.13.3" evidence="2"/>
<evidence type="ECO:0000256" key="3">
    <source>
        <dbReference type="ARBA" id="ARBA00022553"/>
    </source>
</evidence>
<keyword evidence="4 7" id="KW-0418">Kinase</keyword>